<dbReference type="GO" id="GO:0006635">
    <property type="term" value="P:fatty acid beta-oxidation"/>
    <property type="evidence" value="ECO:0007669"/>
    <property type="project" value="TreeGrafter"/>
</dbReference>
<sequence>MAELCSYVIEEQIAVVTIDHPPMNALDEATKEAIGRVFDELDQRRDELRAAILRGAGDKAFVAGADINSFLTLTPDAAKRRQKRTHAIVAKIEDFQWPVIAAIDGFCLGGGLELALCCDVRYAEEQSRFGFPEVNLAIFPGNGGTVRSLRHAPLGKVKELIFGGEMISAQEALACGLIEKVVPRGQALEAAMTLARRIAGRGPLGVAAAKKSINRARELSVAMGLESESDLWSGLCATEDQKEGARAFLEKRPPKFLGR</sequence>
<keyword evidence="5" id="KW-1185">Reference proteome</keyword>
<gene>
    <name evidence="4" type="ordered locus">Deba_2448</name>
</gene>
<dbReference type="CDD" id="cd06558">
    <property type="entry name" value="crotonase-like"/>
    <property type="match status" value="1"/>
</dbReference>
<protein>
    <submittedName>
        <fullName evidence="4">Enoyl-CoA hydratase/isomerase</fullName>
    </submittedName>
</protein>
<dbReference type="Gene3D" id="1.10.12.10">
    <property type="entry name" value="Lyase 2-enoyl-coa Hydratase, Chain A, domain 2"/>
    <property type="match status" value="1"/>
</dbReference>
<comment type="similarity">
    <text evidence="1 3">Belongs to the enoyl-CoA hydratase/isomerase family.</text>
</comment>
<organism evidence="4 5">
    <name type="scientific">Desulfarculus baarsii (strain ATCC 33931 / DSM 2075 / LMG 7858 / VKM B-1802 / 2st14)</name>
    <dbReference type="NCBI Taxonomy" id="644282"/>
    <lineage>
        <taxon>Bacteria</taxon>
        <taxon>Pseudomonadati</taxon>
        <taxon>Thermodesulfobacteriota</taxon>
        <taxon>Desulfarculia</taxon>
        <taxon>Desulfarculales</taxon>
        <taxon>Desulfarculaceae</taxon>
        <taxon>Desulfarculus</taxon>
    </lineage>
</organism>
<proteinExistence type="inferred from homology"/>
<evidence type="ECO:0000313" key="5">
    <source>
        <dbReference type="Proteomes" id="UP000009047"/>
    </source>
</evidence>
<evidence type="ECO:0000256" key="3">
    <source>
        <dbReference type="RuleBase" id="RU003707"/>
    </source>
</evidence>
<dbReference type="InterPro" id="IPR018376">
    <property type="entry name" value="Enoyl-CoA_hyd/isom_CS"/>
</dbReference>
<dbReference type="AlphaFoldDB" id="E1QJR6"/>
<dbReference type="RefSeq" id="WP_013259248.1">
    <property type="nucleotide sequence ID" value="NC_014365.1"/>
</dbReference>
<dbReference type="PROSITE" id="PS00166">
    <property type="entry name" value="ENOYL_COA_HYDRATASE"/>
    <property type="match status" value="1"/>
</dbReference>
<name>E1QJR6_DESB2</name>
<dbReference type="InterPro" id="IPR014748">
    <property type="entry name" value="Enoyl-CoA_hydra_C"/>
</dbReference>
<dbReference type="PANTHER" id="PTHR11941:SF54">
    <property type="entry name" value="ENOYL-COA HYDRATASE, MITOCHONDRIAL"/>
    <property type="match status" value="1"/>
</dbReference>
<dbReference type="OrthoDB" id="9781757at2"/>
<dbReference type="EMBL" id="CP002085">
    <property type="protein sequence ID" value="ADK85809.1"/>
    <property type="molecule type" value="Genomic_DNA"/>
</dbReference>
<dbReference type="Gene3D" id="3.90.226.10">
    <property type="entry name" value="2-enoyl-CoA Hydratase, Chain A, domain 1"/>
    <property type="match status" value="1"/>
</dbReference>
<dbReference type="Pfam" id="PF00378">
    <property type="entry name" value="ECH_1"/>
    <property type="match status" value="1"/>
</dbReference>
<dbReference type="FunFam" id="3.90.226.10:FF:000009">
    <property type="entry name" value="Carnitinyl-CoA dehydratase"/>
    <property type="match status" value="1"/>
</dbReference>
<dbReference type="FunFam" id="1.10.12.10:FF:000001">
    <property type="entry name" value="Probable enoyl-CoA hydratase, mitochondrial"/>
    <property type="match status" value="1"/>
</dbReference>
<evidence type="ECO:0000256" key="1">
    <source>
        <dbReference type="ARBA" id="ARBA00005254"/>
    </source>
</evidence>
<dbReference type="eggNOG" id="COG1024">
    <property type="taxonomic scope" value="Bacteria"/>
</dbReference>
<dbReference type="HOGENOM" id="CLU_009834_7_6_7"/>
<dbReference type="SUPFAM" id="SSF52096">
    <property type="entry name" value="ClpP/crotonase"/>
    <property type="match status" value="1"/>
</dbReference>
<dbReference type="STRING" id="644282.Deba_2448"/>
<dbReference type="InterPro" id="IPR001753">
    <property type="entry name" value="Enoyl-CoA_hydra/iso"/>
</dbReference>
<dbReference type="PANTHER" id="PTHR11941">
    <property type="entry name" value="ENOYL-COA HYDRATASE-RELATED"/>
    <property type="match status" value="1"/>
</dbReference>
<dbReference type="GO" id="GO:0016836">
    <property type="term" value="F:hydro-lyase activity"/>
    <property type="evidence" value="ECO:0007669"/>
    <property type="project" value="UniProtKB-ARBA"/>
</dbReference>
<evidence type="ECO:0000313" key="4">
    <source>
        <dbReference type="EMBL" id="ADK85809.1"/>
    </source>
</evidence>
<accession>E1QJR6</accession>
<evidence type="ECO:0000256" key="2">
    <source>
        <dbReference type="ARBA" id="ARBA00023239"/>
    </source>
</evidence>
<dbReference type="KEGG" id="dbr:Deba_2448"/>
<keyword evidence="2" id="KW-0456">Lyase</keyword>
<reference evidence="4 5" key="1">
    <citation type="journal article" date="2010" name="Stand. Genomic Sci.">
        <title>Complete genome sequence of Desulfarculus baarsii type strain (2st14).</title>
        <authorList>
            <person name="Sun H."/>
            <person name="Spring S."/>
            <person name="Lapidus A."/>
            <person name="Davenport K."/>
            <person name="Del Rio T.G."/>
            <person name="Tice H."/>
            <person name="Nolan M."/>
            <person name="Copeland A."/>
            <person name="Cheng J.F."/>
            <person name="Lucas S."/>
            <person name="Tapia R."/>
            <person name="Goodwin L."/>
            <person name="Pitluck S."/>
            <person name="Ivanova N."/>
            <person name="Pagani I."/>
            <person name="Mavromatis K."/>
            <person name="Ovchinnikova G."/>
            <person name="Pati A."/>
            <person name="Chen A."/>
            <person name="Palaniappan K."/>
            <person name="Hauser L."/>
            <person name="Chang Y.J."/>
            <person name="Jeffries C.D."/>
            <person name="Detter J.C."/>
            <person name="Han C."/>
            <person name="Rohde M."/>
            <person name="Brambilla E."/>
            <person name="Goker M."/>
            <person name="Woyke T."/>
            <person name="Bristow J."/>
            <person name="Eisen J.A."/>
            <person name="Markowitz V."/>
            <person name="Hugenholtz P."/>
            <person name="Kyrpides N.C."/>
            <person name="Klenk H.P."/>
            <person name="Land M."/>
        </authorList>
    </citation>
    <scope>NUCLEOTIDE SEQUENCE [LARGE SCALE GENOMIC DNA]</scope>
    <source>
        <strain evidence="5">ATCC 33931 / DSM 2075 / LMG 7858 / VKM B-1802 / 2st14</strain>
    </source>
</reference>
<dbReference type="Proteomes" id="UP000009047">
    <property type="component" value="Chromosome"/>
</dbReference>
<dbReference type="InterPro" id="IPR029045">
    <property type="entry name" value="ClpP/crotonase-like_dom_sf"/>
</dbReference>